<feature type="compositionally biased region" description="Low complexity" evidence="14">
    <location>
        <begin position="658"/>
        <end position="667"/>
    </location>
</feature>
<dbReference type="GO" id="GO:0008658">
    <property type="term" value="F:penicillin binding"/>
    <property type="evidence" value="ECO:0007669"/>
    <property type="project" value="InterPro"/>
</dbReference>
<evidence type="ECO:0000256" key="7">
    <source>
        <dbReference type="ARBA" id="ARBA00022801"/>
    </source>
</evidence>
<evidence type="ECO:0000256" key="1">
    <source>
        <dbReference type="ARBA" id="ARBA00007090"/>
    </source>
</evidence>
<dbReference type="Gene3D" id="3.40.710.10">
    <property type="entry name" value="DD-peptidase/beta-lactamase superfamily"/>
    <property type="match status" value="1"/>
</dbReference>
<dbReference type="InterPro" id="IPR012338">
    <property type="entry name" value="Beta-lactam/transpept-like"/>
</dbReference>
<protein>
    <submittedName>
        <fullName evidence="18">Penicillin-binding protein, 1A family</fullName>
    </submittedName>
</protein>
<comment type="similarity">
    <text evidence="2">In the N-terminal section; belongs to the glycosyltransferase 51 family.</text>
</comment>
<dbReference type="SUPFAM" id="SSF56601">
    <property type="entry name" value="beta-lactamase/transpeptidase-like"/>
    <property type="match status" value="1"/>
</dbReference>
<dbReference type="InterPro" id="IPR023346">
    <property type="entry name" value="Lysozyme-like_dom_sf"/>
</dbReference>
<evidence type="ECO:0000313" key="18">
    <source>
        <dbReference type="EMBL" id="KXB33248.1"/>
    </source>
</evidence>
<name>A0A133XQM6_9ACTN</name>
<dbReference type="SUPFAM" id="SSF53955">
    <property type="entry name" value="Lysozyme-like"/>
    <property type="match status" value="1"/>
</dbReference>
<comment type="caution">
    <text evidence="18">The sequence shown here is derived from an EMBL/GenBank/DDBJ whole genome shotgun (WGS) entry which is preliminary data.</text>
</comment>
<dbReference type="GO" id="GO:0006508">
    <property type="term" value="P:proteolysis"/>
    <property type="evidence" value="ECO:0007669"/>
    <property type="project" value="UniProtKB-KW"/>
</dbReference>
<feature type="compositionally biased region" description="Gly residues" evidence="14">
    <location>
        <begin position="668"/>
        <end position="681"/>
    </location>
</feature>
<evidence type="ECO:0000256" key="4">
    <source>
        <dbReference type="ARBA" id="ARBA00022670"/>
    </source>
</evidence>
<gene>
    <name evidence="18" type="ORF">HMPREF3192_01220</name>
</gene>
<dbReference type="InterPro" id="IPR001264">
    <property type="entry name" value="Glyco_trans_51"/>
</dbReference>
<dbReference type="GO" id="GO:0071555">
    <property type="term" value="P:cell wall organization"/>
    <property type="evidence" value="ECO:0007669"/>
    <property type="project" value="UniProtKB-KW"/>
</dbReference>
<dbReference type="AlphaFoldDB" id="A0A133XQM6"/>
<sequence length="703" mass="76094">MGVRTRRAKRHARTHAFGFGVLGVFGFIGLLALALTFSLGSLTAFWLKDLPDYKSADAYLAAEPTTVYDVKGNTIASFYLQNRRSITIDKVSPYVLTGTVATEDKRFYKHSGVDPQGILRAVFSNASGRSEGASTLTQQLVRNTILSDEQFDKTLRRKIREAYLAVEMEKIYTKEQILMMYLNTIYYGQGAYGIEAASITYFNKSAHDLTLAEAATLIGIPNAPTAYDPVKNPKNSKARRNVVLNRMLSAGLITQEEFDAASKEEIVLNRGKSVTDEKNSYPYFTSYVKTLLLKDFDSKTIYRGGLKVYTTLDPDKQKAAETAVQKQLDAIGNKDLESAMVAINNKNGYIDAMVGGRDYNQNQYNLATQAQRQPGSSFKTFTLVAALAAGLNPDTHLNCNSPIQVTPTWRVQNYGNRSYGHISVARATEVSSNTGYVQIAQAIGGGAISDAAKKLGIGVDIPSYASVTLGTIGVPVLQMAEGYSTIANNGVHRNAIAITKIEDRNDNVVYEHKQQTNQAIPSEVAYATTQVLEGVVSRGTATAVRQYAKGVNQPIAGKTGTTTNTRDLWFVGYTPQTTVAVWTGHRQEKPVRVWGSAGHPSNTSCPIFGRYLALTLGGAAREEFPTAPAPTYKPYSAWPFATHVAPSTPEPEQKAPEAPEAPAEQQQGGQGQQGTQGGQGGTTNTNNEGNSNNANGGEGAHSE</sequence>
<keyword evidence="15" id="KW-0812">Transmembrane</keyword>
<dbReference type="NCBIfam" id="TIGR02074">
    <property type="entry name" value="PBP_1a_fam"/>
    <property type="match status" value="1"/>
</dbReference>
<keyword evidence="5" id="KW-0328">Glycosyltransferase</keyword>
<comment type="similarity">
    <text evidence="1">In the C-terminal section; belongs to the transpeptidase family.</text>
</comment>
<dbReference type="PANTHER" id="PTHR32282:SF33">
    <property type="entry name" value="PEPTIDOGLYCAN GLYCOSYLTRANSFERASE"/>
    <property type="match status" value="1"/>
</dbReference>
<evidence type="ECO:0000313" key="19">
    <source>
        <dbReference type="Proteomes" id="UP000070675"/>
    </source>
</evidence>
<dbReference type="FunFam" id="1.10.3810.10:FF:000001">
    <property type="entry name" value="Penicillin-binding protein 1A"/>
    <property type="match status" value="1"/>
</dbReference>
<evidence type="ECO:0000256" key="3">
    <source>
        <dbReference type="ARBA" id="ARBA00022645"/>
    </source>
</evidence>
<comment type="catalytic activity">
    <reaction evidence="13">
        <text>[GlcNAc-(1-&gt;4)-Mur2Ac(oyl-L-Ala-gamma-D-Glu-L-Lys-D-Ala-D-Ala)](n)-di-trans,octa-cis-undecaprenyl diphosphate + beta-D-GlcNAc-(1-&gt;4)-Mur2Ac(oyl-L-Ala-gamma-D-Glu-L-Lys-D-Ala-D-Ala)-di-trans,octa-cis-undecaprenyl diphosphate = [GlcNAc-(1-&gt;4)-Mur2Ac(oyl-L-Ala-gamma-D-Glu-L-Lys-D-Ala-D-Ala)](n+1)-di-trans,octa-cis-undecaprenyl diphosphate + di-trans,octa-cis-undecaprenyl diphosphate + H(+)</text>
        <dbReference type="Rhea" id="RHEA:23708"/>
        <dbReference type="Rhea" id="RHEA-COMP:9602"/>
        <dbReference type="Rhea" id="RHEA-COMP:9603"/>
        <dbReference type="ChEBI" id="CHEBI:15378"/>
        <dbReference type="ChEBI" id="CHEBI:58405"/>
        <dbReference type="ChEBI" id="CHEBI:60033"/>
        <dbReference type="ChEBI" id="CHEBI:78435"/>
        <dbReference type="EC" id="2.4.99.28"/>
    </reaction>
</comment>
<evidence type="ECO:0000256" key="10">
    <source>
        <dbReference type="ARBA" id="ARBA00023268"/>
    </source>
</evidence>
<keyword evidence="7" id="KW-0378">Hydrolase</keyword>
<dbReference type="EMBL" id="LSCR01000040">
    <property type="protein sequence ID" value="KXB33248.1"/>
    <property type="molecule type" value="Genomic_DNA"/>
</dbReference>
<organism evidence="18 19">
    <name type="scientific">Atopobium deltae</name>
    <dbReference type="NCBI Taxonomy" id="1393034"/>
    <lineage>
        <taxon>Bacteria</taxon>
        <taxon>Bacillati</taxon>
        <taxon>Actinomycetota</taxon>
        <taxon>Coriobacteriia</taxon>
        <taxon>Coriobacteriales</taxon>
        <taxon>Atopobiaceae</taxon>
        <taxon>Atopobium</taxon>
    </lineage>
</organism>
<dbReference type="GO" id="GO:0008360">
    <property type="term" value="P:regulation of cell shape"/>
    <property type="evidence" value="ECO:0007669"/>
    <property type="project" value="UniProtKB-KW"/>
</dbReference>
<keyword evidence="3" id="KW-0121">Carboxypeptidase</keyword>
<evidence type="ECO:0000256" key="11">
    <source>
        <dbReference type="ARBA" id="ARBA00023316"/>
    </source>
</evidence>
<evidence type="ECO:0000256" key="15">
    <source>
        <dbReference type="SAM" id="Phobius"/>
    </source>
</evidence>
<keyword evidence="19" id="KW-1185">Reference proteome</keyword>
<keyword evidence="4" id="KW-0645">Protease</keyword>
<evidence type="ECO:0000256" key="9">
    <source>
        <dbReference type="ARBA" id="ARBA00022984"/>
    </source>
</evidence>
<dbReference type="PANTHER" id="PTHR32282">
    <property type="entry name" value="BINDING PROTEIN TRANSPEPTIDASE, PUTATIVE-RELATED"/>
    <property type="match status" value="1"/>
</dbReference>
<evidence type="ECO:0000256" key="6">
    <source>
        <dbReference type="ARBA" id="ARBA00022679"/>
    </source>
</evidence>
<evidence type="ECO:0000256" key="5">
    <source>
        <dbReference type="ARBA" id="ARBA00022676"/>
    </source>
</evidence>
<evidence type="ECO:0000259" key="16">
    <source>
        <dbReference type="Pfam" id="PF00905"/>
    </source>
</evidence>
<dbReference type="GO" id="GO:0030288">
    <property type="term" value="C:outer membrane-bounded periplasmic space"/>
    <property type="evidence" value="ECO:0007669"/>
    <property type="project" value="TreeGrafter"/>
</dbReference>
<feature type="domain" description="Glycosyl transferase family 51" evidence="17">
    <location>
        <begin position="72"/>
        <end position="247"/>
    </location>
</feature>
<dbReference type="RefSeq" id="WP_066306175.1">
    <property type="nucleotide sequence ID" value="NZ_KQ959516.1"/>
</dbReference>
<evidence type="ECO:0000256" key="2">
    <source>
        <dbReference type="ARBA" id="ARBA00007739"/>
    </source>
</evidence>
<keyword evidence="10" id="KW-0511">Multifunctional enzyme</keyword>
<evidence type="ECO:0000259" key="17">
    <source>
        <dbReference type="Pfam" id="PF00912"/>
    </source>
</evidence>
<keyword evidence="9" id="KW-0573">Peptidoglycan synthesis</keyword>
<keyword evidence="8" id="KW-0133">Cell shape</keyword>
<dbReference type="Proteomes" id="UP000070675">
    <property type="component" value="Unassembled WGS sequence"/>
</dbReference>
<dbReference type="InterPro" id="IPR050396">
    <property type="entry name" value="Glycosyltr_51/Transpeptidase"/>
</dbReference>
<keyword evidence="11" id="KW-0961">Cell wall biogenesis/degradation</keyword>
<evidence type="ECO:0000256" key="14">
    <source>
        <dbReference type="SAM" id="MobiDB-lite"/>
    </source>
</evidence>
<dbReference type="InterPro" id="IPR036950">
    <property type="entry name" value="PBP_transglycosylase"/>
</dbReference>
<keyword evidence="15" id="KW-0472">Membrane</keyword>
<evidence type="ECO:0000256" key="12">
    <source>
        <dbReference type="ARBA" id="ARBA00034000"/>
    </source>
</evidence>
<comment type="catalytic activity">
    <reaction evidence="12">
        <text>Preferential cleavage: (Ac)2-L-Lys-D-Ala-|-D-Ala. Also transpeptidation of peptidyl-alanyl moieties that are N-acyl substituents of D-alanine.</text>
        <dbReference type="EC" id="3.4.16.4"/>
    </reaction>
</comment>
<feature type="domain" description="Penicillin-binding protein transpeptidase" evidence="16">
    <location>
        <begin position="339"/>
        <end position="578"/>
    </location>
</feature>
<keyword evidence="15" id="KW-1133">Transmembrane helix</keyword>
<keyword evidence="6" id="KW-0808">Transferase</keyword>
<evidence type="ECO:0000256" key="13">
    <source>
        <dbReference type="ARBA" id="ARBA00049902"/>
    </source>
</evidence>
<dbReference type="GO" id="GO:0009002">
    <property type="term" value="F:serine-type D-Ala-D-Ala carboxypeptidase activity"/>
    <property type="evidence" value="ECO:0007669"/>
    <property type="project" value="UniProtKB-EC"/>
</dbReference>
<dbReference type="STRING" id="1393034.HMPREF3192_01220"/>
<proteinExistence type="inferred from homology"/>
<dbReference type="GO" id="GO:0008955">
    <property type="term" value="F:peptidoglycan glycosyltransferase activity"/>
    <property type="evidence" value="ECO:0007669"/>
    <property type="project" value="UniProtKB-EC"/>
</dbReference>
<dbReference type="Pfam" id="PF00905">
    <property type="entry name" value="Transpeptidase"/>
    <property type="match status" value="1"/>
</dbReference>
<feature type="transmembrane region" description="Helical" evidence="15">
    <location>
        <begin position="21"/>
        <end position="47"/>
    </location>
</feature>
<accession>A0A133XQM6</accession>
<dbReference type="GO" id="GO:0009252">
    <property type="term" value="P:peptidoglycan biosynthetic process"/>
    <property type="evidence" value="ECO:0007669"/>
    <property type="project" value="UniProtKB-KW"/>
</dbReference>
<dbReference type="Gene3D" id="1.10.3810.10">
    <property type="entry name" value="Biosynthetic peptidoglycan transglycosylase-like"/>
    <property type="match status" value="1"/>
</dbReference>
<evidence type="ECO:0000256" key="8">
    <source>
        <dbReference type="ARBA" id="ARBA00022960"/>
    </source>
</evidence>
<feature type="region of interest" description="Disordered" evidence="14">
    <location>
        <begin position="643"/>
        <end position="703"/>
    </location>
</feature>
<feature type="compositionally biased region" description="Low complexity" evidence="14">
    <location>
        <begin position="682"/>
        <end position="695"/>
    </location>
</feature>
<dbReference type="Pfam" id="PF00912">
    <property type="entry name" value="Transgly"/>
    <property type="match status" value="1"/>
</dbReference>
<reference evidence="19" key="1">
    <citation type="submission" date="2016-01" db="EMBL/GenBank/DDBJ databases">
        <authorList>
            <person name="Mitreva M."/>
            <person name="Pepin K.H."/>
            <person name="Mihindukulasuriya K.A."/>
            <person name="Fulton R."/>
            <person name="Fronick C."/>
            <person name="O'Laughlin M."/>
            <person name="Miner T."/>
            <person name="Herter B."/>
            <person name="Rosa B.A."/>
            <person name="Cordes M."/>
            <person name="Tomlinson C."/>
            <person name="Wollam A."/>
            <person name="Palsikar V.B."/>
            <person name="Mardis E.R."/>
            <person name="Wilson R.K."/>
        </authorList>
    </citation>
    <scope>NUCLEOTIDE SEQUENCE [LARGE SCALE GENOMIC DNA]</scope>
    <source>
        <strain evidence="19">DNF00019</strain>
    </source>
</reference>
<dbReference type="OrthoDB" id="9766909at2"/>
<dbReference type="PATRIC" id="fig|1393034.3.peg.1189"/>
<dbReference type="InterPro" id="IPR001460">
    <property type="entry name" value="PCN-bd_Tpept"/>
</dbReference>